<keyword evidence="3" id="KW-1185">Reference proteome</keyword>
<evidence type="ECO:0000313" key="2">
    <source>
        <dbReference type="EMBL" id="MST62370.1"/>
    </source>
</evidence>
<reference evidence="2 3" key="1">
    <citation type="submission" date="2019-08" db="EMBL/GenBank/DDBJ databases">
        <title>In-depth cultivation of the pig gut microbiome towards novel bacterial diversity and tailored functional studies.</title>
        <authorList>
            <person name="Wylensek D."/>
            <person name="Hitch T.C.A."/>
            <person name="Clavel T."/>
        </authorList>
    </citation>
    <scope>NUCLEOTIDE SEQUENCE [LARGE SCALE GENOMIC DNA]</scope>
    <source>
        <strain evidence="2 3">WCA-SAB-591-4A-A</strain>
    </source>
</reference>
<dbReference type="PANTHER" id="PTHR30032">
    <property type="entry name" value="N-ACETYLMURAMOYL-L-ALANINE AMIDASE-RELATED"/>
    <property type="match status" value="1"/>
</dbReference>
<accession>A0A6N7X081</accession>
<dbReference type="InterPro" id="IPR051922">
    <property type="entry name" value="Bact_Sporulation_Assoc"/>
</dbReference>
<dbReference type="Pfam" id="PF04122">
    <property type="entry name" value="CW_binding_2"/>
    <property type="match status" value="3"/>
</dbReference>
<evidence type="ECO:0000313" key="3">
    <source>
        <dbReference type="Proteomes" id="UP000440713"/>
    </source>
</evidence>
<feature type="region of interest" description="Disordered" evidence="1">
    <location>
        <begin position="1032"/>
        <end position="1070"/>
    </location>
</feature>
<protein>
    <submittedName>
        <fullName evidence="2">Cell wall-binding repeat-containing protein</fullName>
    </submittedName>
</protein>
<proteinExistence type="predicted"/>
<sequence>MEEIMKIKKEIAKKLSSIILALCLTFSATGPYIVKADENANKVTIGADYNKDNISSYELPKTGGVVSVEINTSLLGISDDSELDKISMKFFRTESDWRNKFNSNDEDKVIEKYNELDGNQPEIAFIEGSKKIENGKFVVQFKFKGYPSIKSDRYFKTIFKNTENDEKTVDAHFTVTTKETVENNNGNNSGNGNSGSGTSDSGNENVTNKSLSVISINTAVPDVNGENSANFMVSTSKGDEANLRVEVLNKDGEKVTEGINTNISSSNSSNSSNFIDVKVSFPNNASDEDLKYTVKFKLDGTDKEVIKEVTVKSSGQSVSTSDLIKGVKKNDYSVSSNGGTIEIELETSESIQNQSISVADRISGKVFNISGVTGDGTTRKIKVDIPKSQEDSTTKYELVFTGMGKETALSSYQKSPVVNVNIDNTSVLEPIVDSVKVRLPIMTYSGGENSLTIKGSNLDPSNVSVVVEKKEGDNYVDVTSQVFPDGRMYGNSAILTGQLSVPQATKDEEYRIKLTFSNKNEAELIFYQKESGSSEKLGDFLPRMTYIRNKNEIVVRYFFDVSAVNKDTLKNGIKLKLYKNKEVKSLSNNDSVEVSGTDLVIKLGEEINEKELDSGAKVILNERVIKDAKNVENKANEYLIYNNISVLNDYKFIEGEVLEHNGGKVKIKLIGENLNSKNVKVKVQKNGKYDNEGTRPEIKDVKVTENNDSGKTMDIEFNLPENTSDLTETYVVLLSLDGGISYASDQKLELYDRTKKIIPAVLPNGKALNDKTLSFMRIHSYGTVGGNAEVPDTTYTETPIGQESKKTFVDLYGTNLEKSKTKVRLVDENGIIWYPVNESVHDSGDRVIMINLDGTGIEGNGNNQKLEVILPRGYSGDMTFTYQVAIDGVNFDEKTVVRARIIDDKEGIKPTFAEKIRTANVKYQTDDGKDVVASRDIKVMKQLPLRITEIRPLEIDGYKYVGIKDYKKDMSKIERLAELEKLEKEGELTDEQKKEMDTLKIDIRLREREELNEPLGERNEVVFLYEKVDDKKTEGENNSGSSAGSSNSSSTGIPKIALNDETKKEKNKTVERISGDDRYDTSYNIARRAVKSANRVIVVSGENFADALTSAPLAFSKDSVILLSSDGNVKKLKEEINRLNPREVIISGGSNSVSDAVENAIKGDSKAIRISGNDRYKTAAKNAEKAIIENGNKKKVIIVDGRNYPDAISIAPYAAKNGLPILLANGNKLSDEQMSVIKKYGIDEAIIIGGQNSIGSSIDGLFNKSTRVAGKDRYETSRLVAKKYFGDARKIVVASGRNFADALSVSYYAAQTNSPVVLTDGVKNDDNLLKMLKDFNFEELIAVGGVNSIKESILSNIK</sequence>
<dbReference type="Gene3D" id="3.40.50.12090">
    <property type="match status" value="2"/>
</dbReference>
<feature type="compositionally biased region" description="Low complexity" evidence="1">
    <location>
        <begin position="1036"/>
        <end position="1050"/>
    </location>
</feature>
<organism evidence="2 3">
    <name type="scientific">Peptostreptococcus porci</name>
    <dbReference type="NCBI Taxonomy" id="2652282"/>
    <lineage>
        <taxon>Bacteria</taxon>
        <taxon>Bacillati</taxon>
        <taxon>Bacillota</taxon>
        <taxon>Clostridia</taxon>
        <taxon>Peptostreptococcales</taxon>
        <taxon>Peptostreptococcaceae</taxon>
        <taxon>Peptostreptococcus</taxon>
    </lineage>
</organism>
<dbReference type="InterPro" id="IPR007253">
    <property type="entry name" value="Cell_wall-bd_2"/>
</dbReference>
<dbReference type="PANTHER" id="PTHR30032:SF8">
    <property type="entry name" value="GERMINATION-SPECIFIC N-ACETYLMURAMOYL-L-ALANINE AMIDASE"/>
    <property type="match status" value="1"/>
</dbReference>
<gene>
    <name evidence="2" type="ORF">FYJ71_05180</name>
</gene>
<dbReference type="Proteomes" id="UP000440713">
    <property type="component" value="Unassembled WGS sequence"/>
</dbReference>
<name>A0A6N7X081_9FIRM</name>
<feature type="compositionally biased region" description="Basic and acidic residues" evidence="1">
    <location>
        <begin position="1058"/>
        <end position="1070"/>
    </location>
</feature>
<feature type="compositionally biased region" description="Low complexity" evidence="1">
    <location>
        <begin position="183"/>
        <end position="205"/>
    </location>
</feature>
<feature type="region of interest" description="Disordered" evidence="1">
    <location>
        <begin position="177"/>
        <end position="206"/>
    </location>
</feature>
<dbReference type="EMBL" id="VUNE01000002">
    <property type="protein sequence ID" value="MST62370.1"/>
    <property type="molecule type" value="Genomic_DNA"/>
</dbReference>
<comment type="caution">
    <text evidence="2">The sequence shown here is derived from an EMBL/GenBank/DDBJ whole genome shotgun (WGS) entry which is preliminary data.</text>
</comment>
<evidence type="ECO:0000256" key="1">
    <source>
        <dbReference type="SAM" id="MobiDB-lite"/>
    </source>
</evidence>